<keyword evidence="6" id="KW-0472">Membrane</keyword>
<feature type="transmembrane region" description="Helical" evidence="6">
    <location>
        <begin position="7"/>
        <end position="27"/>
    </location>
</feature>
<dbReference type="InterPro" id="IPR036890">
    <property type="entry name" value="HATPase_C_sf"/>
</dbReference>
<evidence type="ECO:0000256" key="1">
    <source>
        <dbReference type="ARBA" id="ARBA00000085"/>
    </source>
</evidence>
<dbReference type="Gene3D" id="3.30.565.10">
    <property type="entry name" value="Histidine kinase-like ATPase, C-terminal domain"/>
    <property type="match status" value="1"/>
</dbReference>
<dbReference type="CDD" id="cd00082">
    <property type="entry name" value="HisKA"/>
    <property type="match status" value="1"/>
</dbReference>
<dbReference type="InterPro" id="IPR036097">
    <property type="entry name" value="HisK_dim/P_sf"/>
</dbReference>
<dbReference type="Proteomes" id="UP000183461">
    <property type="component" value="Unassembled WGS sequence"/>
</dbReference>
<accession>A0A1K1MM64</accession>
<keyword evidence="6" id="KW-0812">Transmembrane</keyword>
<evidence type="ECO:0000256" key="2">
    <source>
        <dbReference type="ARBA" id="ARBA00012438"/>
    </source>
</evidence>
<dbReference type="SUPFAM" id="SSF47384">
    <property type="entry name" value="Homodimeric domain of signal transducing histidine kinase"/>
    <property type="match status" value="1"/>
</dbReference>
<evidence type="ECO:0000259" key="7">
    <source>
        <dbReference type="PROSITE" id="PS50109"/>
    </source>
</evidence>
<evidence type="ECO:0000256" key="5">
    <source>
        <dbReference type="ARBA" id="ARBA00023012"/>
    </source>
</evidence>
<dbReference type="InterPro" id="IPR050736">
    <property type="entry name" value="Sensor_HK_Regulatory"/>
</dbReference>
<keyword evidence="5" id="KW-0902">Two-component regulatory system</keyword>
<evidence type="ECO:0000313" key="9">
    <source>
        <dbReference type="Proteomes" id="UP000183461"/>
    </source>
</evidence>
<dbReference type="PROSITE" id="PS50109">
    <property type="entry name" value="HIS_KIN"/>
    <property type="match status" value="1"/>
</dbReference>
<sequence>MQRFDKLIAAAILVMAAVITAVNFIMLKAPKHTQPLYKVELNRIEQELKNGKTVTADSYPNIIGIYEYDGSGDFYSSDNEYVIRSINGNTYRIEYTDKAVVKNSTLPIAVNSCMGGMFLFMLAVLFHIRRNIVKPFGKVSDLPYELAKGTLTTPVKENKGKYFGKLTWGLDMLRQELEQSRQRDLDRAKKEKTLLLSLSHDIKTPLSAVKLYSKALSKGLYPDAEKQREAADNINSKADEIEGYVAEMIEELNTDVLTFDFNNTEFYLADVIGRINDYYRDKLSVLKIDFTVAEFGNCLISGDPDRLEEVLQNIIENAIKYGDGRNISIDFSDEENCRLITVSNSGCTLADTELNHIFDSFWRGSNTGSQPGSGLGLYICRQLMNGMGGDIFAQIDGGLMKVTVVCSKPQ</sequence>
<name>A0A1K1MM64_RUMFL</name>
<evidence type="ECO:0000313" key="8">
    <source>
        <dbReference type="EMBL" id="SFW24239.1"/>
    </source>
</evidence>
<dbReference type="PANTHER" id="PTHR43711:SF1">
    <property type="entry name" value="HISTIDINE KINASE 1"/>
    <property type="match status" value="1"/>
</dbReference>
<proteinExistence type="predicted"/>
<evidence type="ECO:0000256" key="3">
    <source>
        <dbReference type="ARBA" id="ARBA00022679"/>
    </source>
</evidence>
<protein>
    <recommendedName>
        <fullName evidence="2">histidine kinase</fullName>
        <ecNumber evidence="2">2.7.13.3</ecNumber>
    </recommendedName>
</protein>
<reference evidence="9" key="1">
    <citation type="submission" date="2016-11" db="EMBL/GenBank/DDBJ databases">
        <authorList>
            <person name="Varghese N."/>
            <person name="Submissions S."/>
        </authorList>
    </citation>
    <scope>NUCLEOTIDE SEQUENCE [LARGE SCALE GENOMIC DNA]</scope>
    <source>
        <strain evidence="9">YL228</strain>
    </source>
</reference>
<organism evidence="8 9">
    <name type="scientific">Ruminococcus flavefaciens</name>
    <dbReference type="NCBI Taxonomy" id="1265"/>
    <lineage>
        <taxon>Bacteria</taxon>
        <taxon>Bacillati</taxon>
        <taxon>Bacillota</taxon>
        <taxon>Clostridia</taxon>
        <taxon>Eubacteriales</taxon>
        <taxon>Oscillospiraceae</taxon>
        <taxon>Ruminococcus</taxon>
    </lineage>
</organism>
<evidence type="ECO:0000256" key="6">
    <source>
        <dbReference type="SAM" id="Phobius"/>
    </source>
</evidence>
<dbReference type="Pfam" id="PF02518">
    <property type="entry name" value="HATPase_c"/>
    <property type="match status" value="1"/>
</dbReference>
<dbReference type="RefSeq" id="WP_072299684.1">
    <property type="nucleotide sequence ID" value="NZ_FPIP01000002.1"/>
</dbReference>
<dbReference type="InterPro" id="IPR005467">
    <property type="entry name" value="His_kinase_dom"/>
</dbReference>
<keyword evidence="6" id="KW-1133">Transmembrane helix</keyword>
<feature type="domain" description="Histidine kinase" evidence="7">
    <location>
        <begin position="197"/>
        <end position="391"/>
    </location>
</feature>
<dbReference type="InterPro" id="IPR003661">
    <property type="entry name" value="HisK_dim/P_dom"/>
</dbReference>
<dbReference type="SUPFAM" id="SSF55874">
    <property type="entry name" value="ATPase domain of HSP90 chaperone/DNA topoisomerase II/histidine kinase"/>
    <property type="match status" value="1"/>
</dbReference>
<dbReference type="InterPro" id="IPR003594">
    <property type="entry name" value="HATPase_dom"/>
</dbReference>
<dbReference type="Gene3D" id="1.10.287.130">
    <property type="match status" value="1"/>
</dbReference>
<dbReference type="GO" id="GO:0000155">
    <property type="term" value="F:phosphorelay sensor kinase activity"/>
    <property type="evidence" value="ECO:0007669"/>
    <property type="project" value="InterPro"/>
</dbReference>
<comment type="catalytic activity">
    <reaction evidence="1">
        <text>ATP + protein L-histidine = ADP + protein N-phospho-L-histidine.</text>
        <dbReference type="EC" id="2.7.13.3"/>
    </reaction>
</comment>
<dbReference type="EC" id="2.7.13.3" evidence="2"/>
<dbReference type="AlphaFoldDB" id="A0A1K1MM64"/>
<gene>
    <name evidence="8" type="ORF">SAMN02910280_1335</name>
</gene>
<dbReference type="SMART" id="SM00388">
    <property type="entry name" value="HisKA"/>
    <property type="match status" value="1"/>
</dbReference>
<dbReference type="EMBL" id="FPIP01000002">
    <property type="protein sequence ID" value="SFW24239.1"/>
    <property type="molecule type" value="Genomic_DNA"/>
</dbReference>
<dbReference type="Pfam" id="PF00512">
    <property type="entry name" value="HisKA"/>
    <property type="match status" value="1"/>
</dbReference>
<feature type="transmembrane region" description="Helical" evidence="6">
    <location>
        <begin position="108"/>
        <end position="128"/>
    </location>
</feature>
<dbReference type="SMART" id="SM00387">
    <property type="entry name" value="HATPase_c"/>
    <property type="match status" value="1"/>
</dbReference>
<dbReference type="PANTHER" id="PTHR43711">
    <property type="entry name" value="TWO-COMPONENT HISTIDINE KINASE"/>
    <property type="match status" value="1"/>
</dbReference>
<evidence type="ECO:0000256" key="4">
    <source>
        <dbReference type="ARBA" id="ARBA00022777"/>
    </source>
</evidence>
<keyword evidence="4 8" id="KW-0418">Kinase</keyword>
<dbReference type="CDD" id="cd00075">
    <property type="entry name" value="HATPase"/>
    <property type="match status" value="1"/>
</dbReference>
<keyword evidence="3" id="KW-0808">Transferase</keyword>